<name>A0A1H6VDT8_9LACT</name>
<dbReference type="PROSITE" id="PS51257">
    <property type="entry name" value="PROKAR_LIPOPROTEIN"/>
    <property type="match status" value="1"/>
</dbReference>
<protein>
    <recommendedName>
        <fullName evidence="6">DUF4352 domain-containing protein</fullName>
    </recommendedName>
</protein>
<evidence type="ECO:0000256" key="1">
    <source>
        <dbReference type="ARBA" id="ARBA00022729"/>
    </source>
</evidence>
<reference evidence="5" key="1">
    <citation type="submission" date="2016-10" db="EMBL/GenBank/DDBJ databases">
        <authorList>
            <person name="Varghese N."/>
            <person name="Submissions S."/>
        </authorList>
    </citation>
    <scope>NUCLEOTIDE SEQUENCE [LARGE SCALE GENOMIC DNA]</scope>
    <source>
        <strain evidence="5">DSM 25751</strain>
    </source>
</reference>
<feature type="chain" id="PRO_5038968487" description="DUF4352 domain-containing protein" evidence="3">
    <location>
        <begin position="27"/>
        <end position="221"/>
    </location>
</feature>
<feature type="compositionally biased region" description="Low complexity" evidence="2">
    <location>
        <begin position="26"/>
        <end position="42"/>
    </location>
</feature>
<keyword evidence="1 3" id="KW-0732">Signal</keyword>
<dbReference type="Gene3D" id="2.60.40.1240">
    <property type="match status" value="1"/>
</dbReference>
<feature type="compositionally biased region" description="Acidic residues" evidence="2">
    <location>
        <begin position="43"/>
        <end position="57"/>
    </location>
</feature>
<evidence type="ECO:0008006" key="6">
    <source>
        <dbReference type="Google" id="ProtNLM"/>
    </source>
</evidence>
<feature type="region of interest" description="Disordered" evidence="2">
    <location>
        <begin position="26"/>
        <end position="75"/>
    </location>
</feature>
<dbReference type="RefSeq" id="WP_091636316.1">
    <property type="nucleotide sequence ID" value="NZ_FNYW01000043.1"/>
</dbReference>
<evidence type="ECO:0000256" key="3">
    <source>
        <dbReference type="SAM" id="SignalP"/>
    </source>
</evidence>
<dbReference type="Proteomes" id="UP000198564">
    <property type="component" value="Unassembled WGS sequence"/>
</dbReference>
<dbReference type="EMBL" id="FNYW01000043">
    <property type="protein sequence ID" value="SEI98780.1"/>
    <property type="molecule type" value="Genomic_DNA"/>
</dbReference>
<gene>
    <name evidence="4" type="ORF">SAMN04488113_14311</name>
</gene>
<dbReference type="STRING" id="1130080.SAMN04488113_14311"/>
<evidence type="ECO:0000256" key="2">
    <source>
        <dbReference type="SAM" id="MobiDB-lite"/>
    </source>
</evidence>
<organism evidence="4 5">
    <name type="scientific">Alkalibacterium gilvum</name>
    <dbReference type="NCBI Taxonomy" id="1130080"/>
    <lineage>
        <taxon>Bacteria</taxon>
        <taxon>Bacillati</taxon>
        <taxon>Bacillota</taxon>
        <taxon>Bacilli</taxon>
        <taxon>Lactobacillales</taxon>
        <taxon>Carnobacteriaceae</taxon>
        <taxon>Alkalibacterium</taxon>
    </lineage>
</organism>
<keyword evidence="5" id="KW-1185">Reference proteome</keyword>
<sequence>MHKNIIFKILVFSSMTVLLASCSSRAVQDSDSTTDDSAVTEAADTEQDTDGNVEAEEEKEKAVSQIGKRSNPAPIGESITYTETYYGDDFENEYEAEFELKITDVVRGEEAFNILKAENEFNESAPEGMEWAIVSLEGVLHSGNEDVPYSVVPFFSVVDSTGSEVPQDDYGTLNGNEYGHVDLFPGGTVSGRITKYMPVDDPSLLVLDDIAGSGIYFSLQE</sequence>
<evidence type="ECO:0000313" key="5">
    <source>
        <dbReference type="Proteomes" id="UP000198564"/>
    </source>
</evidence>
<dbReference type="InterPro" id="IPR029050">
    <property type="entry name" value="Immunoprotect_excell_Ig-like"/>
</dbReference>
<accession>A0A1H6VDT8</accession>
<dbReference type="OrthoDB" id="1756107at2"/>
<feature type="signal peptide" evidence="3">
    <location>
        <begin position="1"/>
        <end position="26"/>
    </location>
</feature>
<evidence type="ECO:0000313" key="4">
    <source>
        <dbReference type="EMBL" id="SEI98780.1"/>
    </source>
</evidence>
<dbReference type="AlphaFoldDB" id="A0A1H6VDT8"/>
<proteinExistence type="predicted"/>